<name>X1UAC7_9ZZZZ</name>
<organism evidence="1">
    <name type="scientific">marine sediment metagenome</name>
    <dbReference type="NCBI Taxonomy" id="412755"/>
    <lineage>
        <taxon>unclassified sequences</taxon>
        <taxon>metagenomes</taxon>
        <taxon>ecological metagenomes</taxon>
    </lineage>
</organism>
<protein>
    <submittedName>
        <fullName evidence="1">Uncharacterized protein</fullName>
    </submittedName>
</protein>
<dbReference type="EMBL" id="BARW01022849">
    <property type="protein sequence ID" value="GAI89304.1"/>
    <property type="molecule type" value="Genomic_DNA"/>
</dbReference>
<gene>
    <name evidence="1" type="ORF">S12H4_38027</name>
</gene>
<accession>X1UAC7</accession>
<comment type="caution">
    <text evidence="1">The sequence shown here is derived from an EMBL/GenBank/DDBJ whole genome shotgun (WGS) entry which is preliminary data.</text>
</comment>
<dbReference type="AlphaFoldDB" id="X1UAC7"/>
<evidence type="ECO:0000313" key="1">
    <source>
        <dbReference type="EMBL" id="GAI89304.1"/>
    </source>
</evidence>
<proteinExistence type="predicted"/>
<sequence>MLKTQEEIRKLKLEASNIDKILANESYSKADIGKFEYFISRITNLAESLKDFKNSSTITRIRELQKDKADYHDNLPLIIANTKALLDSLDEYFKI</sequence>
<reference evidence="1" key="1">
    <citation type="journal article" date="2014" name="Front. Microbiol.">
        <title>High frequency of phylogenetically diverse reductive dehalogenase-homologous genes in deep subseafloor sedimentary metagenomes.</title>
        <authorList>
            <person name="Kawai M."/>
            <person name="Futagami T."/>
            <person name="Toyoda A."/>
            <person name="Takaki Y."/>
            <person name="Nishi S."/>
            <person name="Hori S."/>
            <person name="Arai W."/>
            <person name="Tsubouchi T."/>
            <person name="Morono Y."/>
            <person name="Uchiyama I."/>
            <person name="Ito T."/>
            <person name="Fujiyama A."/>
            <person name="Inagaki F."/>
            <person name="Takami H."/>
        </authorList>
    </citation>
    <scope>NUCLEOTIDE SEQUENCE</scope>
    <source>
        <strain evidence="1">Expedition CK06-06</strain>
    </source>
</reference>